<dbReference type="AlphaFoldDB" id="A0A8T0D7A6"/>
<evidence type="ECO:0000313" key="1">
    <source>
        <dbReference type="EMBL" id="KAF8563713.1"/>
    </source>
</evidence>
<accession>A0A8T0D7A6</accession>
<keyword evidence="2" id="KW-1185">Reference proteome</keyword>
<dbReference type="Proteomes" id="UP000699462">
    <property type="component" value="Unassembled WGS sequence"/>
</dbReference>
<sequence>MQLGDSGQLASYSGQVAVSSSLDNISVKTIIASWRYCGRSIMAQSHNQQNLSLWKAYATGFWYAALNYSTSPTNVNEVEPTVTESMHIFDTTLTTYPIPDELSCPTADTLGSLVDHYQLTFAPRLKLIQQYIDLELDVFPGAGGRSVYLGRESYALQLLTYATVGGTYSSPSEQTPLRPSTLVRSSHAYGKRMEPMWQTLAALPKDSRMNLILYAPLLNSLTSLAPTVAYLSFMFDLLTTDQQTLSNSLPSLINGLHRIDRLRAALIQTQPTNSRWSEDPNTDSLFTVRHRVCVRQLLAVVIGGLSAFSALRRRNRRALSHELLSRVAVDYAQTKYNHLPLDIPLSIQLTYLLPPRVAPENKSTPAFFEQRLLLSRPSLTDVFDSTSPTNESVLSTGCGACAITATGNWDPVGAYMTIFCGPQLDMYPGCLPVALDLLLLSLELERWTSLLAGTSVEDRPSPAPACSADSINSQRVRSAFRRTVRLSHFVAPILNEHGGIGHINLVSCTPSF</sequence>
<organism evidence="1 2">
    <name type="scientific">Paragonimus westermani</name>
    <dbReference type="NCBI Taxonomy" id="34504"/>
    <lineage>
        <taxon>Eukaryota</taxon>
        <taxon>Metazoa</taxon>
        <taxon>Spiralia</taxon>
        <taxon>Lophotrochozoa</taxon>
        <taxon>Platyhelminthes</taxon>
        <taxon>Trematoda</taxon>
        <taxon>Digenea</taxon>
        <taxon>Plagiorchiida</taxon>
        <taxon>Troglotremata</taxon>
        <taxon>Troglotrematidae</taxon>
        <taxon>Paragonimus</taxon>
    </lineage>
</organism>
<name>A0A8T0D7A6_9TREM</name>
<dbReference type="EMBL" id="JTDF01010927">
    <property type="protein sequence ID" value="KAF8563713.1"/>
    <property type="molecule type" value="Genomic_DNA"/>
</dbReference>
<proteinExistence type="predicted"/>
<gene>
    <name evidence="1" type="ORF">P879_06710</name>
</gene>
<comment type="caution">
    <text evidence="1">The sequence shown here is derived from an EMBL/GenBank/DDBJ whole genome shotgun (WGS) entry which is preliminary data.</text>
</comment>
<reference evidence="1 2" key="1">
    <citation type="submission" date="2019-07" db="EMBL/GenBank/DDBJ databases">
        <title>Annotation for the trematode Paragonimus westermani.</title>
        <authorList>
            <person name="Choi Y.-J."/>
        </authorList>
    </citation>
    <scope>NUCLEOTIDE SEQUENCE [LARGE SCALE GENOMIC DNA]</scope>
    <source>
        <strain evidence="1">180907_Pwestermani</strain>
    </source>
</reference>
<protein>
    <submittedName>
        <fullName evidence="1">Uncharacterized protein</fullName>
    </submittedName>
</protein>
<evidence type="ECO:0000313" key="2">
    <source>
        <dbReference type="Proteomes" id="UP000699462"/>
    </source>
</evidence>